<dbReference type="Proteomes" id="UP000037136">
    <property type="component" value="Unassembled WGS sequence"/>
</dbReference>
<dbReference type="AlphaFoldDB" id="A0A2A9PP82"/>
<sequence>MYPTVLVTNVKQGTKTRHVQRHVLWRPTLQPLNQAEWNDDEYSPNDWLVIRHHPYRGRLVQPLLRSPLRKGNSKRFNMFKQRDNNQLT</sequence>
<organism evidence="1 2">
    <name type="scientific">Ophiocordyceps unilateralis</name>
    <name type="common">Zombie-ant fungus</name>
    <name type="synonym">Torrubia unilateralis</name>
    <dbReference type="NCBI Taxonomy" id="268505"/>
    <lineage>
        <taxon>Eukaryota</taxon>
        <taxon>Fungi</taxon>
        <taxon>Dikarya</taxon>
        <taxon>Ascomycota</taxon>
        <taxon>Pezizomycotina</taxon>
        <taxon>Sordariomycetes</taxon>
        <taxon>Hypocreomycetidae</taxon>
        <taxon>Hypocreales</taxon>
        <taxon>Ophiocordycipitaceae</taxon>
        <taxon>Ophiocordyceps</taxon>
    </lineage>
</organism>
<keyword evidence="2" id="KW-1185">Reference proteome</keyword>
<gene>
    <name evidence="1" type="ORF">XA68_12368</name>
</gene>
<reference evidence="1 2" key="1">
    <citation type="journal article" date="2015" name="BMC Genomics">
        <title>Gene expression during zombie ant biting behavior reflects the complexity underlying fungal parasitic behavioral manipulation.</title>
        <authorList>
            <person name="de Bekker C."/>
            <person name="Ohm R.A."/>
            <person name="Loreto R.G."/>
            <person name="Sebastian A."/>
            <person name="Albert I."/>
            <person name="Merrow M."/>
            <person name="Brachmann A."/>
            <person name="Hughes D.P."/>
        </authorList>
    </citation>
    <scope>NUCLEOTIDE SEQUENCE [LARGE SCALE GENOMIC DNA]</scope>
    <source>
        <strain evidence="1 2">SC16a</strain>
    </source>
</reference>
<name>A0A2A9PP82_OPHUN</name>
<evidence type="ECO:0000313" key="1">
    <source>
        <dbReference type="EMBL" id="PFH62690.1"/>
    </source>
</evidence>
<dbReference type="EMBL" id="LAZP02000020">
    <property type="protein sequence ID" value="PFH62690.1"/>
    <property type="molecule type" value="Genomic_DNA"/>
</dbReference>
<evidence type="ECO:0000313" key="2">
    <source>
        <dbReference type="Proteomes" id="UP000037136"/>
    </source>
</evidence>
<accession>A0A2A9PP82</accession>
<protein>
    <submittedName>
        <fullName evidence="1">Uncharacterized protein</fullName>
    </submittedName>
</protein>
<proteinExistence type="predicted"/>
<comment type="caution">
    <text evidence="1">The sequence shown here is derived from an EMBL/GenBank/DDBJ whole genome shotgun (WGS) entry which is preliminary data.</text>
</comment>
<reference evidence="1 2" key="2">
    <citation type="journal article" date="2017" name="Sci. Rep.">
        <title>Ant-infecting Ophiocordyceps genomes reveal a high diversity of potential behavioral manipulation genes and a possible major role for enterotoxins.</title>
        <authorList>
            <person name="de Bekker C."/>
            <person name="Ohm R.A."/>
            <person name="Evans H.C."/>
            <person name="Brachmann A."/>
            <person name="Hughes D.P."/>
        </authorList>
    </citation>
    <scope>NUCLEOTIDE SEQUENCE [LARGE SCALE GENOMIC DNA]</scope>
    <source>
        <strain evidence="1 2">SC16a</strain>
    </source>
</reference>